<dbReference type="PANTHER" id="PTHR10418">
    <property type="entry name" value="SECURIN-3"/>
    <property type="match status" value="1"/>
</dbReference>
<comment type="similarity">
    <text evidence="3">Belongs to the securin family.</text>
</comment>
<keyword evidence="8" id="KW-0159">Chromosome partition</keyword>
<sequence length="166" mass="18662">MATLIFVDKENEVGTSKNRLRLPSGSSKVLSERTQVNTPLPKKSISTSPASSHSVRKVLGNVNRTGAVRKMVRTEQKSQPSTANKIPEKAAGLENSNAVAEEDWPEIENMFPYDPRDFESFELPEEFKVSNIDLRGVPLMIFERTYDKHVNMVPSPVKTEEISWES</sequence>
<keyword evidence="16" id="KW-1185">Reference proteome</keyword>
<comment type="caution">
    <text evidence="15">The sequence shown here is derived from an EMBL/GenBank/DDBJ whole genome shotgun (WGS) entry which is preliminary data.</text>
</comment>
<evidence type="ECO:0000256" key="4">
    <source>
        <dbReference type="ARBA" id="ARBA00022490"/>
    </source>
</evidence>
<comment type="subcellular location">
    <subcellularLocation>
        <location evidence="2">Cytoplasm</location>
    </subcellularLocation>
    <subcellularLocation>
        <location evidence="1">Nucleus</location>
    </subcellularLocation>
</comment>
<dbReference type="GO" id="GO:0045143">
    <property type="term" value="P:homologous chromosome segregation"/>
    <property type="evidence" value="ECO:0007669"/>
    <property type="project" value="TreeGrafter"/>
</dbReference>
<evidence type="ECO:0000256" key="12">
    <source>
        <dbReference type="ARBA" id="ARBA00023306"/>
    </source>
</evidence>
<evidence type="ECO:0000256" key="1">
    <source>
        <dbReference type="ARBA" id="ARBA00004123"/>
    </source>
</evidence>
<keyword evidence="6" id="KW-0677">Repeat</keyword>
<organism evidence="15 16">
    <name type="scientific">Centropus bengalensis</name>
    <name type="common">lesser coucal</name>
    <dbReference type="NCBI Taxonomy" id="1463675"/>
    <lineage>
        <taxon>Eukaryota</taxon>
        <taxon>Metazoa</taxon>
        <taxon>Chordata</taxon>
        <taxon>Craniata</taxon>
        <taxon>Vertebrata</taxon>
        <taxon>Euteleostomi</taxon>
        <taxon>Archelosauria</taxon>
        <taxon>Archosauria</taxon>
        <taxon>Dinosauria</taxon>
        <taxon>Saurischia</taxon>
        <taxon>Theropoda</taxon>
        <taxon>Coelurosauria</taxon>
        <taxon>Aves</taxon>
        <taxon>Neognathae</taxon>
        <taxon>Neoaves</taxon>
        <taxon>Otidimorphae</taxon>
        <taxon>Cuculiformes</taxon>
        <taxon>Centropidae</taxon>
        <taxon>Centropus</taxon>
    </lineage>
</organism>
<evidence type="ECO:0000256" key="14">
    <source>
        <dbReference type="SAM" id="MobiDB-lite"/>
    </source>
</evidence>
<name>A0A852LJK6_9AVES</name>
<gene>
    <name evidence="15" type="primary">Pttg1</name>
    <name evidence="15" type="ORF">CENBEN_R00401</name>
</gene>
<evidence type="ECO:0000256" key="3">
    <source>
        <dbReference type="ARBA" id="ARBA00009264"/>
    </source>
</evidence>
<dbReference type="EMBL" id="WBNK01000340">
    <property type="protein sequence ID" value="NXX92451.1"/>
    <property type="molecule type" value="Genomic_DNA"/>
</dbReference>
<protein>
    <recommendedName>
        <fullName evidence="13">Securin</fullName>
    </recommendedName>
</protein>
<keyword evidence="7" id="KW-0498">Mitosis</keyword>
<feature type="compositionally biased region" description="Polar residues" evidence="14">
    <location>
        <begin position="24"/>
        <end position="53"/>
    </location>
</feature>
<dbReference type="Proteomes" id="UP000632886">
    <property type="component" value="Unassembled WGS sequence"/>
</dbReference>
<dbReference type="GO" id="GO:0005634">
    <property type="term" value="C:nucleus"/>
    <property type="evidence" value="ECO:0007669"/>
    <property type="project" value="UniProtKB-SubCell"/>
</dbReference>
<evidence type="ECO:0000256" key="11">
    <source>
        <dbReference type="ARBA" id="ARBA00023242"/>
    </source>
</evidence>
<keyword evidence="5" id="KW-0132">Cell division</keyword>
<dbReference type="AlphaFoldDB" id="A0A852LJK6"/>
<reference evidence="15 16" key="1">
    <citation type="submission" date="2020-02" db="EMBL/GenBank/DDBJ databases">
        <title>Bird 10,000 Genomes (B10K) Project - Family phase.</title>
        <authorList>
            <person name="Zhang G."/>
        </authorList>
    </citation>
    <scope>NUCLEOTIDE SEQUENCE [LARGE SCALE GENOMIC DNA]</scope>
    <source>
        <strain evidence="15">B10K-DU-017-21</strain>
    </source>
</reference>
<evidence type="ECO:0000313" key="16">
    <source>
        <dbReference type="Proteomes" id="UP000632886"/>
    </source>
</evidence>
<evidence type="ECO:0000256" key="2">
    <source>
        <dbReference type="ARBA" id="ARBA00004496"/>
    </source>
</evidence>
<evidence type="ECO:0000256" key="13">
    <source>
        <dbReference type="ARBA" id="ARBA00039185"/>
    </source>
</evidence>
<keyword evidence="12" id="KW-0131">Cell cycle</keyword>
<accession>A0A852LJK6</accession>
<evidence type="ECO:0000256" key="6">
    <source>
        <dbReference type="ARBA" id="ARBA00022737"/>
    </source>
</evidence>
<proteinExistence type="inferred from homology"/>
<evidence type="ECO:0000256" key="5">
    <source>
        <dbReference type="ARBA" id="ARBA00022618"/>
    </source>
</evidence>
<dbReference type="GO" id="GO:0017124">
    <property type="term" value="F:SH3 domain binding"/>
    <property type="evidence" value="ECO:0007669"/>
    <property type="project" value="UniProtKB-KW"/>
</dbReference>
<keyword evidence="9" id="KW-0832">Ubl conjugation</keyword>
<evidence type="ECO:0000313" key="15">
    <source>
        <dbReference type="EMBL" id="NXX92451.1"/>
    </source>
</evidence>
<feature type="region of interest" description="Disordered" evidence="14">
    <location>
        <begin position="12"/>
        <end position="97"/>
    </location>
</feature>
<keyword evidence="11" id="KW-0539">Nucleus</keyword>
<feature type="non-terminal residue" evidence="15">
    <location>
        <position position="1"/>
    </location>
</feature>
<dbReference type="GO" id="GO:0051276">
    <property type="term" value="P:chromosome organization"/>
    <property type="evidence" value="ECO:0007669"/>
    <property type="project" value="InterPro"/>
</dbReference>
<dbReference type="GO" id="GO:0005737">
    <property type="term" value="C:cytoplasm"/>
    <property type="evidence" value="ECO:0007669"/>
    <property type="project" value="UniProtKB-SubCell"/>
</dbReference>
<evidence type="ECO:0000256" key="8">
    <source>
        <dbReference type="ARBA" id="ARBA00022829"/>
    </source>
</evidence>
<dbReference type="InterPro" id="IPR006940">
    <property type="entry name" value="Securin_separation_inhibitor"/>
</dbReference>
<dbReference type="GO" id="GO:0051301">
    <property type="term" value="P:cell division"/>
    <property type="evidence" value="ECO:0007669"/>
    <property type="project" value="UniProtKB-KW"/>
</dbReference>
<feature type="non-terminal residue" evidence="15">
    <location>
        <position position="166"/>
    </location>
</feature>
<dbReference type="PANTHER" id="PTHR10418:SF2">
    <property type="entry name" value="SECURIN"/>
    <property type="match status" value="1"/>
</dbReference>
<evidence type="ECO:0000256" key="7">
    <source>
        <dbReference type="ARBA" id="ARBA00022776"/>
    </source>
</evidence>
<evidence type="ECO:0000256" key="9">
    <source>
        <dbReference type="ARBA" id="ARBA00022843"/>
    </source>
</evidence>
<keyword evidence="4" id="KW-0963">Cytoplasm</keyword>
<keyword evidence="10" id="KW-0729">SH3-binding</keyword>
<evidence type="ECO:0000256" key="10">
    <source>
        <dbReference type="ARBA" id="ARBA00023036"/>
    </source>
</evidence>
<dbReference type="Pfam" id="PF04856">
    <property type="entry name" value="Securin"/>
    <property type="match status" value="1"/>
</dbReference>